<dbReference type="AlphaFoldDB" id="A0A9N9H7Y1"/>
<name>A0A9N9H7Y1_9GLOM</name>
<dbReference type="EMBL" id="CAJVQA010008031">
    <property type="protein sequence ID" value="CAG8665657.1"/>
    <property type="molecule type" value="Genomic_DNA"/>
</dbReference>
<dbReference type="Proteomes" id="UP000789759">
    <property type="component" value="Unassembled WGS sequence"/>
</dbReference>
<gene>
    <name evidence="1" type="ORF">CPELLU_LOCUS10013</name>
</gene>
<evidence type="ECO:0000313" key="1">
    <source>
        <dbReference type="EMBL" id="CAG8665657.1"/>
    </source>
</evidence>
<sequence>MPDNMFFKINTFYNNMFFELTKDTTNELAEIEIVNNMSFAIAKTKTSNYRTTESIHEYRNSLRKEAYIYKKMAAETIEQAEE</sequence>
<evidence type="ECO:0000313" key="2">
    <source>
        <dbReference type="Proteomes" id="UP000789759"/>
    </source>
</evidence>
<keyword evidence="2" id="KW-1185">Reference proteome</keyword>
<proteinExistence type="predicted"/>
<reference evidence="1" key="1">
    <citation type="submission" date="2021-06" db="EMBL/GenBank/DDBJ databases">
        <authorList>
            <person name="Kallberg Y."/>
            <person name="Tangrot J."/>
            <person name="Rosling A."/>
        </authorList>
    </citation>
    <scope>NUCLEOTIDE SEQUENCE</scope>
    <source>
        <strain evidence="1">FL966</strain>
    </source>
</reference>
<protein>
    <submittedName>
        <fullName evidence="1">15179_t:CDS:1</fullName>
    </submittedName>
</protein>
<organism evidence="1 2">
    <name type="scientific">Cetraspora pellucida</name>
    <dbReference type="NCBI Taxonomy" id="1433469"/>
    <lineage>
        <taxon>Eukaryota</taxon>
        <taxon>Fungi</taxon>
        <taxon>Fungi incertae sedis</taxon>
        <taxon>Mucoromycota</taxon>
        <taxon>Glomeromycotina</taxon>
        <taxon>Glomeromycetes</taxon>
        <taxon>Diversisporales</taxon>
        <taxon>Gigasporaceae</taxon>
        <taxon>Cetraspora</taxon>
    </lineage>
</organism>
<accession>A0A9N9H7Y1</accession>
<comment type="caution">
    <text evidence="1">The sequence shown here is derived from an EMBL/GenBank/DDBJ whole genome shotgun (WGS) entry which is preliminary data.</text>
</comment>